<keyword evidence="2" id="KW-1185">Reference proteome</keyword>
<sequence length="114" mass="12232">MHTKARDLLYQAHALVHAGPGPGLRRGPAADTVLRRLAHRGTRHRFETDPASTQREIDLYQEAPPHPEALGYRILAVDATGLTPSEVAATIADALPSRPATVIDPTAPARSEST</sequence>
<dbReference type="Proteomes" id="UP000192251">
    <property type="component" value="Chromosome"/>
</dbReference>
<name>A0ABC8BQQ5_9ACTN</name>
<dbReference type="EMBL" id="CP020563">
    <property type="protein sequence ID" value="ARF72208.1"/>
    <property type="molecule type" value="Genomic_DNA"/>
</dbReference>
<dbReference type="KEGG" id="kab:B7C62_07925"/>
<evidence type="ECO:0000313" key="2">
    <source>
        <dbReference type="Proteomes" id="UP000192251"/>
    </source>
</evidence>
<proteinExistence type="predicted"/>
<gene>
    <name evidence="1" type="ORF">B7C62_07925</name>
</gene>
<reference evidence="1 2" key="1">
    <citation type="submission" date="2017-04" db="EMBL/GenBank/DDBJ databases">
        <title>The complete genome sequence of Streptomyces albolongus YIM 101047, the producer of novel bafilomycins and novel odoriferous sesquiterpenoids.</title>
        <authorList>
            <person name="Yin M."/>
            <person name="Jiang Y."/>
        </authorList>
    </citation>
    <scope>NUCLEOTIDE SEQUENCE [LARGE SCALE GENOMIC DNA]</scope>
    <source>
        <strain evidence="1 2">YIM 101047</strain>
    </source>
</reference>
<organism evidence="1 2">
    <name type="scientific">Kitasatospora albolonga</name>
    <dbReference type="NCBI Taxonomy" id="68173"/>
    <lineage>
        <taxon>Bacteria</taxon>
        <taxon>Bacillati</taxon>
        <taxon>Actinomycetota</taxon>
        <taxon>Actinomycetes</taxon>
        <taxon>Kitasatosporales</taxon>
        <taxon>Streptomycetaceae</taxon>
        <taxon>Kitasatospora</taxon>
    </lineage>
</organism>
<dbReference type="RefSeq" id="WP_084745557.1">
    <property type="nucleotide sequence ID" value="NZ_CP020563.1"/>
</dbReference>
<evidence type="ECO:0000313" key="1">
    <source>
        <dbReference type="EMBL" id="ARF72208.1"/>
    </source>
</evidence>
<accession>A0ABC8BQQ5</accession>
<dbReference type="AlphaFoldDB" id="A0ABC8BQQ5"/>
<protein>
    <submittedName>
        <fullName evidence="1">Uncharacterized protein</fullName>
    </submittedName>
</protein>